<dbReference type="Proteomes" id="UP000315589">
    <property type="component" value="Unassembled WGS sequence"/>
</dbReference>
<protein>
    <submittedName>
        <fullName evidence="1">Death-on-curing family protein</fullName>
    </submittedName>
</protein>
<evidence type="ECO:0000313" key="2">
    <source>
        <dbReference type="Proteomes" id="UP000315589"/>
    </source>
</evidence>
<proteinExistence type="predicted"/>
<evidence type="ECO:0000313" key="1">
    <source>
        <dbReference type="EMBL" id="TSC91873.1"/>
    </source>
</evidence>
<comment type="caution">
    <text evidence="1">The sequence shown here is derived from an EMBL/GenBank/DDBJ whole genome shotgun (WGS) entry which is preliminary data.</text>
</comment>
<reference evidence="1 2" key="1">
    <citation type="submission" date="2017-07" db="EMBL/GenBank/DDBJ databases">
        <title>Mechanisms for carbon and nitrogen cycling indicate functional differentiation within the Candidate Phyla Radiation.</title>
        <authorList>
            <person name="Danczak R.E."/>
            <person name="Johnston M.D."/>
            <person name="Kenah C."/>
            <person name="Slattery M."/>
            <person name="Wrighton K.C."/>
            <person name="Wilkins M.J."/>
        </authorList>
    </citation>
    <scope>NUCLEOTIDE SEQUENCE [LARGE SCALE GENOMIC DNA]</scope>
    <source>
        <strain evidence="1">Licking1014_85</strain>
    </source>
</reference>
<accession>A0A554LG82</accession>
<dbReference type="PANTHER" id="PTHR35810">
    <property type="entry name" value="CYTOPLASMIC PROTEIN-RELATED"/>
    <property type="match status" value="1"/>
</dbReference>
<name>A0A554LG82_9BACT</name>
<feature type="non-terminal residue" evidence="1">
    <location>
        <position position="179"/>
    </location>
</feature>
<dbReference type="AlphaFoldDB" id="A0A554LG82"/>
<dbReference type="EMBL" id="VMGI01000094">
    <property type="protein sequence ID" value="TSC91873.1"/>
    <property type="molecule type" value="Genomic_DNA"/>
</dbReference>
<dbReference type="PANTHER" id="PTHR35810:SF1">
    <property type="entry name" value="CYTOPLASMIC PROTEIN"/>
    <property type="match status" value="1"/>
</dbReference>
<dbReference type="InterPro" id="IPR011204">
    <property type="entry name" value="Virulence_RhuM-like"/>
</dbReference>
<gene>
    <name evidence="1" type="ORF">CEN91_582</name>
</gene>
<dbReference type="Pfam" id="PF13310">
    <property type="entry name" value="Virulence_RhuM"/>
    <property type="match status" value="1"/>
</dbReference>
<organism evidence="1 2">
    <name type="scientific">Candidatus Berkelbacteria bacterium Licking1014_85</name>
    <dbReference type="NCBI Taxonomy" id="2017148"/>
    <lineage>
        <taxon>Bacteria</taxon>
        <taxon>Candidatus Berkelbacteria</taxon>
    </lineage>
</organism>
<sequence>MQKNNQIQNTGSPRKIEPCISRGEIIIYQTSKKEVKLDVHLKAETVWLTQKQMAFLFDKDIRTVNEHIKNIFKEEELKENSVIRNFRITAADGKSYDTNFYNLDVIISVGYRVKSQRGTQFRIWATKILKEHLVKGYTINKKRLLDAKEKFAELQNTIAFLQDKSQKELLTGQSQEILN</sequence>